<evidence type="ECO:0000313" key="3">
    <source>
        <dbReference type="EMBL" id="MBW4658762.1"/>
    </source>
</evidence>
<keyword evidence="1" id="KW-0472">Membrane</keyword>
<name>A0A951UM28_9CYAN</name>
<organism evidence="3 4">
    <name type="scientific">Drouetiella hepatica Uher 2000/2452</name>
    <dbReference type="NCBI Taxonomy" id="904376"/>
    <lineage>
        <taxon>Bacteria</taxon>
        <taxon>Bacillati</taxon>
        <taxon>Cyanobacteriota</taxon>
        <taxon>Cyanophyceae</taxon>
        <taxon>Oculatellales</taxon>
        <taxon>Oculatellaceae</taxon>
        <taxon>Drouetiella</taxon>
    </lineage>
</organism>
<dbReference type="InterPro" id="IPR029044">
    <property type="entry name" value="Nucleotide-diphossugar_trans"/>
</dbReference>
<feature type="transmembrane region" description="Helical" evidence="1">
    <location>
        <begin position="277"/>
        <end position="296"/>
    </location>
</feature>
<keyword evidence="1" id="KW-1133">Transmembrane helix</keyword>
<dbReference type="PANTHER" id="PTHR43179">
    <property type="entry name" value="RHAMNOSYLTRANSFERASE WBBL"/>
    <property type="match status" value="1"/>
</dbReference>
<evidence type="ECO:0000256" key="1">
    <source>
        <dbReference type="SAM" id="Phobius"/>
    </source>
</evidence>
<feature type="domain" description="Glycosyltransferase 2-like" evidence="2">
    <location>
        <begin position="14"/>
        <end position="149"/>
    </location>
</feature>
<keyword evidence="1" id="KW-0812">Transmembrane</keyword>
<gene>
    <name evidence="3" type="ORF">KME15_08810</name>
</gene>
<sequence length="329" mass="36763">MSDETQPISAHLEIVVLNYRTPELTIDCLHSLTDEVQALAGTHVTVVDNASGDGSVEKIQGAITANNWGRWATFMPLEKNGGYASGNNAAIRPVLASLNPPPYVLLLNPDTIVRPNAIQTLVDFMNANPTVGIAGSRLEDPDGTPQRSAFRFPSVWSELDEGLRLGLVSNLLSRWVVAPPVSEVNCQTDWVAGASMIVRREVFQAAGLMDEKYFLYFEELDFCLAANRAGWPCWYVPASRVVHFVGQSSGVTDTKRQPKRRPTYWFDSRRRFFVKNYGWAYAILTEIAWSLSFAIWRLRRSLQQKPDTDPPQMLTDFLLNSVIVKGAEI</sequence>
<proteinExistence type="predicted"/>
<dbReference type="InterPro" id="IPR001173">
    <property type="entry name" value="Glyco_trans_2-like"/>
</dbReference>
<protein>
    <submittedName>
        <fullName evidence="3">Glycosyltransferase family 2 protein</fullName>
    </submittedName>
</protein>
<dbReference type="Pfam" id="PF00535">
    <property type="entry name" value="Glycos_transf_2"/>
    <property type="match status" value="1"/>
</dbReference>
<dbReference type="CDD" id="cd04186">
    <property type="entry name" value="GT_2_like_c"/>
    <property type="match status" value="1"/>
</dbReference>
<dbReference type="Proteomes" id="UP000757435">
    <property type="component" value="Unassembled WGS sequence"/>
</dbReference>
<reference evidence="3" key="1">
    <citation type="submission" date="2021-05" db="EMBL/GenBank/DDBJ databases">
        <authorList>
            <person name="Pietrasiak N."/>
            <person name="Ward R."/>
            <person name="Stajich J.E."/>
            <person name="Kurbessoian T."/>
        </authorList>
    </citation>
    <scope>NUCLEOTIDE SEQUENCE</scope>
    <source>
        <strain evidence="3">UHER 2000/2452</strain>
    </source>
</reference>
<evidence type="ECO:0000313" key="4">
    <source>
        <dbReference type="Proteomes" id="UP000757435"/>
    </source>
</evidence>
<evidence type="ECO:0000259" key="2">
    <source>
        <dbReference type="Pfam" id="PF00535"/>
    </source>
</evidence>
<accession>A0A951UM28</accession>
<reference evidence="3" key="2">
    <citation type="journal article" date="2022" name="Microbiol. Resour. Announc.">
        <title>Metagenome Sequencing to Explore Phylogenomics of Terrestrial Cyanobacteria.</title>
        <authorList>
            <person name="Ward R.D."/>
            <person name="Stajich J.E."/>
            <person name="Johansen J.R."/>
            <person name="Huntemann M."/>
            <person name="Clum A."/>
            <person name="Foster B."/>
            <person name="Foster B."/>
            <person name="Roux S."/>
            <person name="Palaniappan K."/>
            <person name="Varghese N."/>
            <person name="Mukherjee S."/>
            <person name="Reddy T.B.K."/>
            <person name="Daum C."/>
            <person name="Copeland A."/>
            <person name="Chen I.A."/>
            <person name="Ivanova N.N."/>
            <person name="Kyrpides N.C."/>
            <person name="Shapiro N."/>
            <person name="Eloe-Fadrosh E.A."/>
            <person name="Pietrasiak N."/>
        </authorList>
    </citation>
    <scope>NUCLEOTIDE SEQUENCE</scope>
    <source>
        <strain evidence="3">UHER 2000/2452</strain>
    </source>
</reference>
<dbReference type="AlphaFoldDB" id="A0A951UM28"/>
<dbReference type="EMBL" id="JAHHHD010000007">
    <property type="protein sequence ID" value="MBW4658762.1"/>
    <property type="molecule type" value="Genomic_DNA"/>
</dbReference>
<dbReference type="Gene3D" id="3.90.550.10">
    <property type="entry name" value="Spore Coat Polysaccharide Biosynthesis Protein SpsA, Chain A"/>
    <property type="match status" value="1"/>
</dbReference>
<comment type="caution">
    <text evidence="3">The sequence shown here is derived from an EMBL/GenBank/DDBJ whole genome shotgun (WGS) entry which is preliminary data.</text>
</comment>
<dbReference type="SUPFAM" id="SSF53448">
    <property type="entry name" value="Nucleotide-diphospho-sugar transferases"/>
    <property type="match status" value="1"/>
</dbReference>
<dbReference type="PANTHER" id="PTHR43179:SF7">
    <property type="entry name" value="RHAMNOSYLTRANSFERASE WBBL"/>
    <property type="match status" value="1"/>
</dbReference>